<evidence type="ECO:0000256" key="1">
    <source>
        <dbReference type="ARBA" id="ARBA00023015"/>
    </source>
</evidence>
<comment type="caution">
    <text evidence="6">The sequence shown here is derived from an EMBL/GenBank/DDBJ whole genome shotgun (WGS) entry which is preliminary data.</text>
</comment>
<protein>
    <recommendedName>
        <fullName evidence="5">HTH tetR-type domain-containing protein</fullName>
    </recommendedName>
</protein>
<evidence type="ECO:0000256" key="3">
    <source>
        <dbReference type="ARBA" id="ARBA00023163"/>
    </source>
</evidence>
<dbReference type="PANTHER" id="PTHR47506:SF1">
    <property type="entry name" value="HTH-TYPE TRANSCRIPTIONAL REGULATOR YJDC"/>
    <property type="match status" value="1"/>
</dbReference>
<dbReference type="PANTHER" id="PTHR47506">
    <property type="entry name" value="TRANSCRIPTIONAL REGULATORY PROTEIN"/>
    <property type="match status" value="1"/>
</dbReference>
<evidence type="ECO:0000256" key="2">
    <source>
        <dbReference type="ARBA" id="ARBA00023125"/>
    </source>
</evidence>
<keyword evidence="7" id="KW-1185">Reference proteome</keyword>
<evidence type="ECO:0000313" key="7">
    <source>
        <dbReference type="Proteomes" id="UP000231070"/>
    </source>
</evidence>
<feature type="DNA-binding region" description="H-T-H motif" evidence="4">
    <location>
        <begin position="35"/>
        <end position="54"/>
    </location>
</feature>
<dbReference type="InterPro" id="IPR036271">
    <property type="entry name" value="Tet_transcr_reg_TetR-rel_C_sf"/>
</dbReference>
<dbReference type="Proteomes" id="UP000231070">
    <property type="component" value="Unassembled WGS sequence"/>
</dbReference>
<dbReference type="InterPro" id="IPR009057">
    <property type="entry name" value="Homeodomain-like_sf"/>
</dbReference>
<dbReference type="Pfam" id="PF00440">
    <property type="entry name" value="TetR_N"/>
    <property type="match status" value="1"/>
</dbReference>
<dbReference type="Gene3D" id="1.10.10.60">
    <property type="entry name" value="Homeodomain-like"/>
    <property type="match status" value="1"/>
</dbReference>
<proteinExistence type="predicted"/>
<dbReference type="SUPFAM" id="SSF48498">
    <property type="entry name" value="Tetracyclin repressor-like, C-terminal domain"/>
    <property type="match status" value="1"/>
</dbReference>
<evidence type="ECO:0000313" key="6">
    <source>
        <dbReference type="EMBL" id="PIO97263.1"/>
    </source>
</evidence>
<keyword evidence="1" id="KW-0805">Transcription regulation</keyword>
<evidence type="ECO:0000259" key="5">
    <source>
        <dbReference type="PROSITE" id="PS50977"/>
    </source>
</evidence>
<organism evidence="6 7">
    <name type="scientific">Pleomorphomonas carboxyditropha</name>
    <dbReference type="NCBI Taxonomy" id="2023338"/>
    <lineage>
        <taxon>Bacteria</taxon>
        <taxon>Pseudomonadati</taxon>
        <taxon>Pseudomonadota</taxon>
        <taxon>Alphaproteobacteria</taxon>
        <taxon>Hyphomicrobiales</taxon>
        <taxon>Pleomorphomonadaceae</taxon>
        <taxon>Pleomorphomonas</taxon>
    </lineage>
</organism>
<dbReference type="OrthoDB" id="9795242at2"/>
<accession>A0A2G9WRF8</accession>
<dbReference type="Pfam" id="PF16925">
    <property type="entry name" value="TetR_C_13"/>
    <property type="match status" value="1"/>
</dbReference>
<dbReference type="AlphaFoldDB" id="A0A2G9WRF8"/>
<sequence>MKAKPSRGRPREYDPEQALAAALGEFRRRGYTATSLDHLSDATQMARPSLYAAFGNKLEIYRKAVRQYSEQSAERRRHALFEEPSLQKGLEDYFEEIVGAYVSKDGQPLGCPILSVISGEAAADPEIGAELSAAVGKTDSLFRQRMAIAAEAGEIAADADVGGIAAMLAALQHSLALRARAGTRREELSSVAAAHVALTLKAANYAESGAARG</sequence>
<keyword evidence="3" id="KW-0804">Transcription</keyword>
<dbReference type="GO" id="GO:0003677">
    <property type="term" value="F:DNA binding"/>
    <property type="evidence" value="ECO:0007669"/>
    <property type="project" value="UniProtKB-UniRule"/>
</dbReference>
<dbReference type="SUPFAM" id="SSF46689">
    <property type="entry name" value="Homeodomain-like"/>
    <property type="match status" value="1"/>
</dbReference>
<dbReference type="Gene3D" id="1.10.357.10">
    <property type="entry name" value="Tetracycline Repressor, domain 2"/>
    <property type="match status" value="1"/>
</dbReference>
<dbReference type="InterPro" id="IPR001647">
    <property type="entry name" value="HTH_TetR"/>
</dbReference>
<gene>
    <name evidence="6" type="ORF">CJ014_20835</name>
</gene>
<dbReference type="PROSITE" id="PS50977">
    <property type="entry name" value="HTH_TETR_2"/>
    <property type="match status" value="1"/>
</dbReference>
<dbReference type="RefSeq" id="WP_100082434.1">
    <property type="nucleotide sequence ID" value="NZ_NQVN01000019.1"/>
</dbReference>
<feature type="domain" description="HTH tetR-type" evidence="5">
    <location>
        <begin position="12"/>
        <end position="72"/>
    </location>
</feature>
<keyword evidence="2 4" id="KW-0238">DNA-binding</keyword>
<evidence type="ECO:0000256" key="4">
    <source>
        <dbReference type="PROSITE-ProRule" id="PRU00335"/>
    </source>
</evidence>
<dbReference type="InterPro" id="IPR011075">
    <property type="entry name" value="TetR_C"/>
</dbReference>
<reference evidence="6 7" key="1">
    <citation type="submission" date="2017-08" db="EMBL/GenBank/DDBJ databases">
        <title>Pleomorphomonas carboxidotrophicus sp. nov., a new mesophilic hydrogenogenic carboxidotroph.</title>
        <authorList>
            <person name="Esquivel-Elizondo S."/>
            <person name="Krajmalnik-Brown R."/>
            <person name="Maldonado J."/>
        </authorList>
    </citation>
    <scope>NUCLEOTIDE SEQUENCE [LARGE SCALE GENOMIC DNA]</scope>
    <source>
        <strain evidence="6 7">SVCO-16</strain>
    </source>
</reference>
<dbReference type="EMBL" id="NQVN01000019">
    <property type="protein sequence ID" value="PIO97263.1"/>
    <property type="molecule type" value="Genomic_DNA"/>
</dbReference>
<name>A0A2G9WRF8_9HYPH</name>